<name>A0A7G2CQS9_9TRYP</name>
<gene>
    <name evidence="1" type="ORF">ADEAN_000902900</name>
</gene>
<accession>A0A7G2CQS9</accession>
<dbReference type="AlphaFoldDB" id="A0A7G2CQS9"/>
<sequence length="138" mass="16790">MGLPSCTHRRRHLRLQQYAAADPPYNPSPLPEEQEDSRYYTAAELEDLIRRRDAAWEAERRRFHNERELRRKEIEAQRKMLTFEANRYEREASYLTLQTEKEKRKLRELQSALREDVKLGEDLFRSSEYIHHPQYLTN</sequence>
<dbReference type="VEuPathDB" id="TriTrypDB:ADEAN_000902900"/>
<dbReference type="EMBL" id="LR877165">
    <property type="protein sequence ID" value="CAD2221497.1"/>
    <property type="molecule type" value="Genomic_DNA"/>
</dbReference>
<organism evidence="1 2">
    <name type="scientific">Angomonas deanei</name>
    <dbReference type="NCBI Taxonomy" id="59799"/>
    <lineage>
        <taxon>Eukaryota</taxon>
        <taxon>Discoba</taxon>
        <taxon>Euglenozoa</taxon>
        <taxon>Kinetoplastea</taxon>
        <taxon>Metakinetoplastina</taxon>
        <taxon>Trypanosomatida</taxon>
        <taxon>Trypanosomatidae</taxon>
        <taxon>Strigomonadinae</taxon>
        <taxon>Angomonas</taxon>
    </lineage>
</organism>
<keyword evidence="2" id="KW-1185">Reference proteome</keyword>
<evidence type="ECO:0000313" key="1">
    <source>
        <dbReference type="EMBL" id="CAD2221497.1"/>
    </source>
</evidence>
<protein>
    <submittedName>
        <fullName evidence="1">Uncharacterized protein</fullName>
    </submittedName>
</protein>
<dbReference type="Proteomes" id="UP000515908">
    <property type="component" value="Chromosome 21"/>
</dbReference>
<reference evidence="1 2" key="1">
    <citation type="submission" date="2020-08" db="EMBL/GenBank/DDBJ databases">
        <authorList>
            <person name="Newling K."/>
            <person name="Davey J."/>
            <person name="Forrester S."/>
        </authorList>
    </citation>
    <scope>NUCLEOTIDE SEQUENCE [LARGE SCALE GENOMIC DNA]</scope>
    <source>
        <strain evidence="2">Crithidia deanei Carvalho (ATCC PRA-265)</strain>
    </source>
</reference>
<evidence type="ECO:0000313" key="2">
    <source>
        <dbReference type="Proteomes" id="UP000515908"/>
    </source>
</evidence>
<proteinExistence type="predicted"/>